<organism evidence="3 4">
    <name type="scientific">Colocasia esculenta</name>
    <name type="common">Wild taro</name>
    <name type="synonym">Arum esculentum</name>
    <dbReference type="NCBI Taxonomy" id="4460"/>
    <lineage>
        <taxon>Eukaryota</taxon>
        <taxon>Viridiplantae</taxon>
        <taxon>Streptophyta</taxon>
        <taxon>Embryophyta</taxon>
        <taxon>Tracheophyta</taxon>
        <taxon>Spermatophyta</taxon>
        <taxon>Magnoliopsida</taxon>
        <taxon>Liliopsida</taxon>
        <taxon>Araceae</taxon>
        <taxon>Aroideae</taxon>
        <taxon>Colocasieae</taxon>
        <taxon>Colocasia</taxon>
    </lineage>
</organism>
<protein>
    <submittedName>
        <fullName evidence="3">Uncharacterized protein</fullName>
    </submittedName>
</protein>
<feature type="region of interest" description="Disordered" evidence="2">
    <location>
        <begin position="37"/>
        <end position="109"/>
    </location>
</feature>
<dbReference type="AlphaFoldDB" id="A0A843U9X3"/>
<dbReference type="EMBL" id="NMUH01000505">
    <property type="protein sequence ID" value="MQL80398.1"/>
    <property type="molecule type" value="Genomic_DNA"/>
</dbReference>
<proteinExistence type="predicted"/>
<comment type="caution">
    <text evidence="3">The sequence shown here is derived from an EMBL/GenBank/DDBJ whole genome shotgun (WGS) entry which is preliminary data.</text>
</comment>
<dbReference type="Proteomes" id="UP000652761">
    <property type="component" value="Unassembled WGS sequence"/>
</dbReference>
<sequence>MREETTGGGGLGGAGWVGVGQTAQTVLSVQTRSLLKEGSAGVGPSRGQVVPSGHARAQATPGQFGEAINSYSRGGDPEKRRHDGHISESESSKKQALDGRTAVGVGNHNGIQTGGDVGLQRKQEIMIMVRKNKNLRSECLDYEKAVKELSLKVEKLRSEIEGVRRRHDELEVDYRSIVAETKSEKH</sequence>
<evidence type="ECO:0000313" key="4">
    <source>
        <dbReference type="Proteomes" id="UP000652761"/>
    </source>
</evidence>
<evidence type="ECO:0000256" key="2">
    <source>
        <dbReference type="SAM" id="MobiDB-lite"/>
    </source>
</evidence>
<accession>A0A843U9X3</accession>
<gene>
    <name evidence="3" type="ORF">Taro_012840</name>
</gene>
<keyword evidence="1" id="KW-0175">Coiled coil</keyword>
<reference evidence="3" key="1">
    <citation type="submission" date="2017-07" db="EMBL/GenBank/DDBJ databases">
        <title>Taro Niue Genome Assembly and Annotation.</title>
        <authorList>
            <person name="Atibalentja N."/>
            <person name="Keating K."/>
            <person name="Fields C.J."/>
        </authorList>
    </citation>
    <scope>NUCLEOTIDE SEQUENCE</scope>
    <source>
        <strain evidence="3">Niue_2</strain>
        <tissue evidence="3">Leaf</tissue>
    </source>
</reference>
<evidence type="ECO:0000256" key="1">
    <source>
        <dbReference type="SAM" id="Coils"/>
    </source>
</evidence>
<name>A0A843U9X3_COLES</name>
<keyword evidence="4" id="KW-1185">Reference proteome</keyword>
<feature type="coiled-coil region" evidence="1">
    <location>
        <begin position="132"/>
        <end position="173"/>
    </location>
</feature>
<feature type="compositionally biased region" description="Basic and acidic residues" evidence="2">
    <location>
        <begin position="75"/>
        <end position="97"/>
    </location>
</feature>
<evidence type="ECO:0000313" key="3">
    <source>
        <dbReference type="EMBL" id="MQL80398.1"/>
    </source>
</evidence>